<sequence length="287" mass="31105">MRVGWALLAGAALASGAGASTYGMPRTIRCPVGGETFQWPTLASYSRWGALPDGQPIGSAPFPLPIPQCPKNGLPVYDDFDKAAVAKLAPLVASAEFKALRAAGETPRYLTQWLQQRMGAPAIDSAWVLLQASWEAKNRDDPARASRYNAEYVARAASLAGDPLAVHGMAARRVNALRELSRFEEAEAARTALLAVPVTGEGDERREREGWHRYLTSLAAPIARRDAARAPIDLLGRRDQAFRCLGAGREGEPPLTAFERDHCATPELVHEVDGLRKVREAMDAARN</sequence>
<protein>
    <recommendedName>
        <fullName evidence="4">DUF1311 domain-containing protein</fullName>
    </recommendedName>
</protein>
<dbReference type="RefSeq" id="WP_168133882.1">
    <property type="nucleotide sequence ID" value="NZ_JAAVJH010000003.1"/>
</dbReference>
<keyword evidence="3" id="KW-1185">Reference proteome</keyword>
<name>A0ABX1CP05_9SPHN</name>
<evidence type="ECO:0000256" key="1">
    <source>
        <dbReference type="SAM" id="SignalP"/>
    </source>
</evidence>
<evidence type="ECO:0000313" key="2">
    <source>
        <dbReference type="EMBL" id="NJR78393.1"/>
    </source>
</evidence>
<comment type="caution">
    <text evidence="2">The sequence shown here is derived from an EMBL/GenBank/DDBJ whole genome shotgun (WGS) entry which is preliminary data.</text>
</comment>
<feature type="signal peptide" evidence="1">
    <location>
        <begin position="1"/>
        <end position="19"/>
    </location>
</feature>
<accession>A0ABX1CP05</accession>
<gene>
    <name evidence="2" type="ORF">HBH26_07140</name>
</gene>
<feature type="chain" id="PRO_5046403609" description="DUF1311 domain-containing protein" evidence="1">
    <location>
        <begin position="20"/>
        <end position="287"/>
    </location>
</feature>
<dbReference type="EMBL" id="JAAVJH010000003">
    <property type="protein sequence ID" value="NJR78393.1"/>
    <property type="molecule type" value="Genomic_DNA"/>
</dbReference>
<organism evidence="2 3">
    <name type="scientific">Sphingomonas corticis</name>
    <dbReference type="NCBI Taxonomy" id="2722791"/>
    <lineage>
        <taxon>Bacteria</taxon>
        <taxon>Pseudomonadati</taxon>
        <taxon>Pseudomonadota</taxon>
        <taxon>Alphaproteobacteria</taxon>
        <taxon>Sphingomonadales</taxon>
        <taxon>Sphingomonadaceae</taxon>
        <taxon>Sphingomonas</taxon>
    </lineage>
</organism>
<reference evidence="2 3" key="1">
    <citation type="submission" date="2020-03" db="EMBL/GenBank/DDBJ databases">
        <authorList>
            <person name="Wang L."/>
            <person name="He N."/>
            <person name="Li Y."/>
            <person name="Fang Y."/>
            <person name="Zhang F."/>
        </authorList>
    </citation>
    <scope>NUCLEOTIDE SEQUENCE [LARGE SCALE GENOMIC DNA]</scope>
    <source>
        <strain evidence="2 3">36D10-4-7</strain>
    </source>
</reference>
<keyword evidence="1" id="KW-0732">Signal</keyword>
<evidence type="ECO:0000313" key="3">
    <source>
        <dbReference type="Proteomes" id="UP000732399"/>
    </source>
</evidence>
<proteinExistence type="predicted"/>
<evidence type="ECO:0008006" key="4">
    <source>
        <dbReference type="Google" id="ProtNLM"/>
    </source>
</evidence>
<dbReference type="Proteomes" id="UP000732399">
    <property type="component" value="Unassembled WGS sequence"/>
</dbReference>